<evidence type="ECO:0000313" key="2">
    <source>
        <dbReference type="Proteomes" id="UP000267017"/>
    </source>
</evidence>
<dbReference type="EMBL" id="RRCN01000001">
    <property type="protein sequence ID" value="RRJ66386.1"/>
    <property type="molecule type" value="Genomic_DNA"/>
</dbReference>
<dbReference type="Proteomes" id="UP000267017">
    <property type="component" value="Unassembled WGS sequence"/>
</dbReference>
<reference evidence="1 2" key="1">
    <citation type="submission" date="2018-11" db="EMBL/GenBank/DDBJ databases">
        <title>Genome sequencing of Paenibacillus sp. KCOM 3021 (= ChDC PVNT-B20).</title>
        <authorList>
            <person name="Kook J.-K."/>
            <person name="Park S.-N."/>
            <person name="Lim Y.K."/>
        </authorList>
    </citation>
    <scope>NUCLEOTIDE SEQUENCE [LARGE SCALE GENOMIC DNA]</scope>
    <source>
        <strain evidence="1 2">KCOM 3021</strain>
    </source>
</reference>
<protein>
    <submittedName>
        <fullName evidence="1">Uncharacterized protein</fullName>
    </submittedName>
</protein>
<organism evidence="1 2">
    <name type="scientific">Paenibacillus oralis</name>
    <dbReference type="NCBI Taxonomy" id="2490856"/>
    <lineage>
        <taxon>Bacteria</taxon>
        <taxon>Bacillati</taxon>
        <taxon>Bacillota</taxon>
        <taxon>Bacilli</taxon>
        <taxon>Bacillales</taxon>
        <taxon>Paenibacillaceae</taxon>
        <taxon>Paenibacillus</taxon>
    </lineage>
</organism>
<accession>A0A3P3U9M8</accession>
<keyword evidence="2" id="KW-1185">Reference proteome</keyword>
<gene>
    <name evidence="1" type="ORF">EHV15_28295</name>
</gene>
<sequence>MIAGAERWLTPLFDINLYDYQTEQGCEYPSKFLAGFSGDLQTDGDSLILEAFSDWLKAQQSRVLSNGLLGTALSPAINQWEKLTSQLSQHEIGK</sequence>
<dbReference type="OrthoDB" id="9760067at2"/>
<dbReference type="AlphaFoldDB" id="A0A3P3U9M8"/>
<dbReference type="RefSeq" id="WP_128634172.1">
    <property type="nucleotide sequence ID" value="NZ_RRCN01000001.1"/>
</dbReference>
<comment type="caution">
    <text evidence="1">The sequence shown here is derived from an EMBL/GenBank/DDBJ whole genome shotgun (WGS) entry which is preliminary data.</text>
</comment>
<name>A0A3P3U9M8_9BACL</name>
<evidence type="ECO:0000313" key="1">
    <source>
        <dbReference type="EMBL" id="RRJ66386.1"/>
    </source>
</evidence>
<proteinExistence type="predicted"/>